<comment type="caution">
    <text evidence="4">The sequence shown here is derived from an EMBL/GenBank/DDBJ whole genome shotgun (WGS) entry which is preliminary data.</text>
</comment>
<keyword evidence="2 3" id="KW-0663">Pyridoxal phosphate</keyword>
<dbReference type="Pfam" id="PF01053">
    <property type="entry name" value="Cys_Met_Meta_PP"/>
    <property type="match status" value="1"/>
</dbReference>
<keyword evidence="5" id="KW-1185">Reference proteome</keyword>
<evidence type="ECO:0000256" key="1">
    <source>
        <dbReference type="ARBA" id="ARBA00001933"/>
    </source>
</evidence>
<dbReference type="Proteomes" id="UP001519332">
    <property type="component" value="Unassembled WGS sequence"/>
</dbReference>
<dbReference type="EC" id="4.4.1.11" evidence="4"/>
<dbReference type="Gene3D" id="3.90.1150.10">
    <property type="entry name" value="Aspartate Aminotransferase, domain 1"/>
    <property type="match status" value="1"/>
</dbReference>
<dbReference type="PANTHER" id="PTHR11808:SF85">
    <property type="entry name" value="CYSTATHIONINE GAMMA-LYASE-RELATED"/>
    <property type="match status" value="1"/>
</dbReference>
<protein>
    <submittedName>
        <fullName evidence="4">Methionine-gamma-lyase</fullName>
        <ecNumber evidence="4">4.4.1.11</ecNumber>
    </submittedName>
</protein>
<keyword evidence="4" id="KW-0456">Lyase</keyword>
<accession>A0ABS4T941</accession>
<dbReference type="InterPro" id="IPR015424">
    <property type="entry name" value="PyrdxlP-dep_Trfase"/>
</dbReference>
<organism evidence="4 5">
    <name type="scientific">Kibdelosporangium banguiense</name>
    <dbReference type="NCBI Taxonomy" id="1365924"/>
    <lineage>
        <taxon>Bacteria</taxon>
        <taxon>Bacillati</taxon>
        <taxon>Actinomycetota</taxon>
        <taxon>Actinomycetes</taxon>
        <taxon>Pseudonocardiales</taxon>
        <taxon>Pseudonocardiaceae</taxon>
        <taxon>Kibdelosporangium</taxon>
    </lineage>
</organism>
<gene>
    <name evidence="4" type="ORF">JOF56_000736</name>
</gene>
<evidence type="ECO:0000256" key="3">
    <source>
        <dbReference type="RuleBase" id="RU362118"/>
    </source>
</evidence>
<dbReference type="EMBL" id="JAGINW010000001">
    <property type="protein sequence ID" value="MBP2320351.1"/>
    <property type="molecule type" value="Genomic_DNA"/>
</dbReference>
<evidence type="ECO:0000313" key="4">
    <source>
        <dbReference type="EMBL" id="MBP2320351.1"/>
    </source>
</evidence>
<dbReference type="PIRSF" id="PIRSF001434">
    <property type="entry name" value="CGS"/>
    <property type="match status" value="1"/>
</dbReference>
<evidence type="ECO:0000313" key="5">
    <source>
        <dbReference type="Proteomes" id="UP001519332"/>
    </source>
</evidence>
<dbReference type="CDD" id="cd00614">
    <property type="entry name" value="CGS_like"/>
    <property type="match status" value="1"/>
</dbReference>
<sequence length="391" mass="41011">MAGISTVAVHADRNVHPSRAVAPPIYQTATFWAEDADQFAQVAAESRGKDFYTRYGNPNHAQVAAVVAELEGTETAMVTASGMAALTTSVLGLVSAGDHVIGQQATYGGTASVLLNLLPRLGISTTVVDQTDPGAFEKALTPKTRLILMESPSNPLLQVTDLSAVAALAKANNVITLADNTFATPVNSRPADLGIDVVWHSATKYLNGHTDVSAGVLAGPAEILDRIWDTGVLTGATLGPFDAWLLLRGMRTLPLRVERHNANGLALAQALEDHPAIAKVHYPGLTSHPQHELACKQMSGFGGVLALELNGGFEAADAFLGHLRYSRRSASLGGVESLAVHPASMWRGMLSDQQIAESGVPLGLVRLAAGTEDTLDLVGDVLAAAELELTR</sequence>
<comment type="cofactor">
    <cofactor evidence="1 3">
        <name>pyridoxal 5'-phosphate</name>
        <dbReference type="ChEBI" id="CHEBI:597326"/>
    </cofactor>
</comment>
<dbReference type="InterPro" id="IPR000277">
    <property type="entry name" value="Cys/Met-Metab_PyrdxlP-dep_enz"/>
</dbReference>
<dbReference type="RefSeq" id="WP_209634372.1">
    <property type="nucleotide sequence ID" value="NZ_JAGINW010000001.1"/>
</dbReference>
<dbReference type="GO" id="GO:0018826">
    <property type="term" value="F:methionine gamma-lyase activity"/>
    <property type="evidence" value="ECO:0007669"/>
    <property type="project" value="UniProtKB-EC"/>
</dbReference>
<reference evidence="4 5" key="1">
    <citation type="submission" date="2021-03" db="EMBL/GenBank/DDBJ databases">
        <title>Sequencing the genomes of 1000 actinobacteria strains.</title>
        <authorList>
            <person name="Klenk H.-P."/>
        </authorList>
    </citation>
    <scope>NUCLEOTIDE SEQUENCE [LARGE SCALE GENOMIC DNA]</scope>
    <source>
        <strain evidence="4 5">DSM 46670</strain>
    </source>
</reference>
<name>A0ABS4T941_9PSEU</name>
<dbReference type="InterPro" id="IPR015422">
    <property type="entry name" value="PyrdxlP-dep_Trfase_small"/>
</dbReference>
<dbReference type="Gene3D" id="3.40.640.10">
    <property type="entry name" value="Type I PLP-dependent aspartate aminotransferase-like (Major domain)"/>
    <property type="match status" value="1"/>
</dbReference>
<comment type="similarity">
    <text evidence="3">Belongs to the trans-sulfuration enzymes family.</text>
</comment>
<evidence type="ECO:0000256" key="2">
    <source>
        <dbReference type="ARBA" id="ARBA00022898"/>
    </source>
</evidence>
<dbReference type="SUPFAM" id="SSF53383">
    <property type="entry name" value="PLP-dependent transferases"/>
    <property type="match status" value="1"/>
</dbReference>
<dbReference type="InterPro" id="IPR015421">
    <property type="entry name" value="PyrdxlP-dep_Trfase_major"/>
</dbReference>
<dbReference type="PANTHER" id="PTHR11808">
    <property type="entry name" value="TRANS-SULFURATION ENZYME FAMILY MEMBER"/>
    <property type="match status" value="1"/>
</dbReference>
<proteinExistence type="inferred from homology"/>